<dbReference type="SMART" id="SM00116">
    <property type="entry name" value="CBS"/>
    <property type="match status" value="2"/>
</dbReference>
<dbReference type="InterPro" id="IPR046342">
    <property type="entry name" value="CBS_dom_sf"/>
</dbReference>
<dbReference type="InterPro" id="IPR000644">
    <property type="entry name" value="CBS_dom"/>
</dbReference>
<dbReference type="PANTHER" id="PTHR43080:SF2">
    <property type="entry name" value="CBS DOMAIN-CONTAINING PROTEIN"/>
    <property type="match status" value="1"/>
</dbReference>
<dbReference type="AlphaFoldDB" id="T1A3Y6"/>
<feature type="domain" description="CBS" evidence="2">
    <location>
        <begin position="14"/>
        <end position="73"/>
    </location>
</feature>
<sequence>MRIPNQSIRVNEIMSRPVITAKVGDDIHTIARKMKRYKIGSVIVMEGKRPCGIITERDIVRRVVANGGTNKPVLAKDIMSKPLITVKRGETLEQAAEFMVKKGKKKLGVVDERGKLVGIVSESDIIKNANYLIGVLKELLAAGYAGS</sequence>
<name>T1A3Y6_9ZZZZ</name>
<dbReference type="SUPFAM" id="SSF54631">
    <property type="entry name" value="CBS-domain pair"/>
    <property type="match status" value="1"/>
</dbReference>
<proteinExistence type="predicted"/>
<feature type="domain" description="CBS" evidence="2">
    <location>
        <begin position="79"/>
        <end position="138"/>
    </location>
</feature>
<protein>
    <submittedName>
        <fullName evidence="3">Signal transduction protein with CBS domain protein</fullName>
    </submittedName>
</protein>
<dbReference type="InterPro" id="IPR051257">
    <property type="entry name" value="Diverse_CBS-Domain"/>
</dbReference>
<dbReference type="EMBL" id="AUZZ01004022">
    <property type="protein sequence ID" value="EQD55351.1"/>
    <property type="molecule type" value="Genomic_DNA"/>
</dbReference>
<evidence type="ECO:0000256" key="1">
    <source>
        <dbReference type="ARBA" id="ARBA00023122"/>
    </source>
</evidence>
<dbReference type="Gene3D" id="3.10.580.10">
    <property type="entry name" value="CBS-domain"/>
    <property type="match status" value="1"/>
</dbReference>
<reference evidence="3" key="2">
    <citation type="journal article" date="2014" name="ISME J.">
        <title>Microbial stratification in low pH oxic and suboxic macroscopic growths along an acid mine drainage.</title>
        <authorList>
            <person name="Mendez-Garcia C."/>
            <person name="Mesa V."/>
            <person name="Sprenger R.R."/>
            <person name="Richter M."/>
            <person name="Diez M.S."/>
            <person name="Solano J."/>
            <person name="Bargiela R."/>
            <person name="Golyshina O.V."/>
            <person name="Manteca A."/>
            <person name="Ramos J.L."/>
            <person name="Gallego J.R."/>
            <person name="Llorente I."/>
            <person name="Martins Dos Santos V.A."/>
            <person name="Jensen O.N."/>
            <person name="Pelaez A.I."/>
            <person name="Sanchez J."/>
            <person name="Ferrer M."/>
        </authorList>
    </citation>
    <scope>NUCLEOTIDE SEQUENCE</scope>
</reference>
<evidence type="ECO:0000259" key="2">
    <source>
        <dbReference type="PROSITE" id="PS51371"/>
    </source>
</evidence>
<reference evidence="3" key="1">
    <citation type="submission" date="2013-08" db="EMBL/GenBank/DDBJ databases">
        <authorList>
            <person name="Mendez C."/>
            <person name="Richter M."/>
            <person name="Ferrer M."/>
            <person name="Sanchez J."/>
        </authorList>
    </citation>
    <scope>NUCLEOTIDE SEQUENCE</scope>
</reference>
<gene>
    <name evidence="3" type="ORF">B2A_05773</name>
</gene>
<dbReference type="Pfam" id="PF00571">
    <property type="entry name" value="CBS"/>
    <property type="match status" value="2"/>
</dbReference>
<comment type="caution">
    <text evidence="3">The sequence shown here is derived from an EMBL/GenBank/DDBJ whole genome shotgun (WGS) entry which is preliminary data.</text>
</comment>
<evidence type="ECO:0000313" key="3">
    <source>
        <dbReference type="EMBL" id="EQD55351.1"/>
    </source>
</evidence>
<accession>T1A3Y6</accession>
<dbReference type="PROSITE" id="PS51371">
    <property type="entry name" value="CBS"/>
    <property type="match status" value="2"/>
</dbReference>
<organism evidence="3">
    <name type="scientific">mine drainage metagenome</name>
    <dbReference type="NCBI Taxonomy" id="410659"/>
    <lineage>
        <taxon>unclassified sequences</taxon>
        <taxon>metagenomes</taxon>
        <taxon>ecological metagenomes</taxon>
    </lineage>
</organism>
<dbReference type="PANTHER" id="PTHR43080">
    <property type="entry name" value="CBS DOMAIN-CONTAINING PROTEIN CBSX3, MITOCHONDRIAL"/>
    <property type="match status" value="1"/>
</dbReference>
<keyword evidence="1" id="KW-0129">CBS domain</keyword>